<evidence type="ECO:0000313" key="1">
    <source>
        <dbReference type="EMBL" id="MBB5252711.1"/>
    </source>
</evidence>
<accession>A0A650CGJ6</accession>
<organism evidence="2 3">
    <name type="scientific">Sulfurisphaera ohwakuensis</name>
    <dbReference type="NCBI Taxonomy" id="69656"/>
    <lineage>
        <taxon>Archaea</taxon>
        <taxon>Thermoproteota</taxon>
        <taxon>Thermoprotei</taxon>
        <taxon>Sulfolobales</taxon>
        <taxon>Sulfolobaceae</taxon>
        <taxon>Sulfurisphaera</taxon>
    </lineage>
</organism>
<keyword evidence="3" id="KW-1185">Reference proteome</keyword>
<dbReference type="OrthoDB" id="41945at2157"/>
<dbReference type="Proteomes" id="UP000582213">
    <property type="component" value="Unassembled WGS sequence"/>
</dbReference>
<evidence type="ECO:0000313" key="2">
    <source>
        <dbReference type="EMBL" id="QGR16868.1"/>
    </source>
</evidence>
<gene>
    <name evidence="2" type="ORF">D1869_06500</name>
    <name evidence="1" type="ORF">HNQ62_000429</name>
</gene>
<sequence length="220" mass="24671">MSEISASGFTGIFTIRTFSDPDLYAFAGRLVGLGYSVAEIKISGMSGYAYIPVDGEGSFAKKNYSQIFYQPRTFTVVSNDFGNFQLASGELVRALRESGIGAVDYAELSVSFEKVLEIEFVRSGDWDIRGFTISKNPIDSKKYEQISLTRINDELKRYMISFYVRGNYEEVTTQIQMLKAKMDEISDFLNSFLISLFKSQRQVNNTNIIKTEGGDLNGST</sequence>
<reference evidence="1 4" key="2">
    <citation type="submission" date="2020-08" db="EMBL/GenBank/DDBJ databases">
        <title>Genomic Encyclopedia of Type Strains, Phase IV (KMG-IV): sequencing the most valuable type-strain genomes for metagenomic binning, comparative biology and taxonomic classification.</title>
        <authorList>
            <person name="Goeker M."/>
        </authorList>
    </citation>
    <scope>NUCLEOTIDE SEQUENCE [LARGE SCALE GENOMIC DNA]</scope>
    <source>
        <strain evidence="1 4">DSM 12421</strain>
    </source>
</reference>
<name>A0A650CGJ6_SULOH</name>
<protein>
    <submittedName>
        <fullName evidence="2">Uncharacterized protein</fullName>
    </submittedName>
</protein>
<dbReference type="AlphaFoldDB" id="A0A650CGJ6"/>
<dbReference type="EMBL" id="CP045484">
    <property type="protein sequence ID" value="QGR16868.1"/>
    <property type="molecule type" value="Genomic_DNA"/>
</dbReference>
<dbReference type="EMBL" id="JACHFY010000001">
    <property type="protein sequence ID" value="MBB5252711.1"/>
    <property type="molecule type" value="Genomic_DNA"/>
</dbReference>
<dbReference type="KEGG" id="soh:D1869_06500"/>
<reference evidence="2 3" key="1">
    <citation type="submission" date="2019-10" db="EMBL/GenBank/DDBJ databases">
        <title>Genome Sequences from Six Type Strain Members of the Archaeal Family Sulfolobaceae: Acidianus ambivalens, Acidianus infernus, Metallosphaera prunae, Stygiolobus azoricus, Sulfolobus metallicus, and Sulfurisphaera ohwakuensis.</title>
        <authorList>
            <person name="Counts J.A."/>
            <person name="Kelly R.M."/>
        </authorList>
    </citation>
    <scope>NUCLEOTIDE SEQUENCE [LARGE SCALE GENOMIC DNA]</scope>
    <source>
        <strain evidence="2 3">TA-1</strain>
    </source>
</reference>
<dbReference type="GeneID" id="42800879"/>
<dbReference type="Proteomes" id="UP000427373">
    <property type="component" value="Chromosome"/>
</dbReference>
<dbReference type="RefSeq" id="WP_156014421.1">
    <property type="nucleotide sequence ID" value="NZ_CP045484.1"/>
</dbReference>
<evidence type="ECO:0000313" key="3">
    <source>
        <dbReference type="Proteomes" id="UP000427373"/>
    </source>
</evidence>
<evidence type="ECO:0000313" key="4">
    <source>
        <dbReference type="Proteomes" id="UP000582213"/>
    </source>
</evidence>
<proteinExistence type="predicted"/>